<sequence>MAESVSGQSLSISAEHEPLLGDLDSEDLAVDQRAATVHNSATAKTKRELVLLRWRHFESKIKVAAVMFCFFVTGMHVTSIGVLLPVVESYYSLSDTQAAFIFPLGVIGYVCGTISLTNTLSRYGWRGMASAAPFLHVVAMSTLSTGPPFFVVLFAHFAAGLGTGHSDAGVCAWASRLPYANVVQGLIHGSFALGCITGPVLCVAVLQVNLQWYVFYRIMIVFTILEFIVLAAAFRHEDLKRYMAAHDPQPEEMETGSSPRTKLVWLCGLFYFVYLGAESSFTNWTPTYMQRIRHADSTTASLSSSIFWLGMALGRFFLGPVTEYFGLPVSVSAYILLGTLSELIFKLTSSIKVALFTLSGCGFFLGPMFPSGVLLLSQKLNKQQYVGGVALAAAFGQIGGAGAPLIIGFMADRLGLQHLTDVVLVLFILLLMTWMLFCRFS</sequence>
<dbReference type="GO" id="GO:0022857">
    <property type="term" value="F:transmembrane transporter activity"/>
    <property type="evidence" value="ECO:0007669"/>
    <property type="project" value="InterPro"/>
</dbReference>
<gene>
    <name evidence="9" type="ORF">LTR05_007733</name>
</gene>
<dbReference type="InterPro" id="IPR011701">
    <property type="entry name" value="MFS"/>
</dbReference>
<feature type="transmembrane region" description="Helical" evidence="7">
    <location>
        <begin position="63"/>
        <end position="86"/>
    </location>
</feature>
<dbReference type="GO" id="GO:0016020">
    <property type="term" value="C:membrane"/>
    <property type="evidence" value="ECO:0007669"/>
    <property type="project" value="TreeGrafter"/>
</dbReference>
<feature type="transmembrane region" description="Helical" evidence="7">
    <location>
        <begin position="351"/>
        <end position="376"/>
    </location>
</feature>
<evidence type="ECO:0000256" key="7">
    <source>
        <dbReference type="SAM" id="Phobius"/>
    </source>
</evidence>
<comment type="similarity">
    <text evidence="2">Belongs to the major facilitator superfamily.</text>
</comment>
<evidence type="ECO:0000256" key="6">
    <source>
        <dbReference type="ARBA" id="ARBA00023136"/>
    </source>
</evidence>
<feature type="transmembrane region" description="Helical" evidence="7">
    <location>
        <begin position="214"/>
        <end position="234"/>
    </location>
</feature>
<evidence type="ECO:0000256" key="1">
    <source>
        <dbReference type="ARBA" id="ARBA00004127"/>
    </source>
</evidence>
<dbReference type="GO" id="GO:0012505">
    <property type="term" value="C:endomembrane system"/>
    <property type="evidence" value="ECO:0007669"/>
    <property type="project" value="UniProtKB-SubCell"/>
</dbReference>
<dbReference type="PROSITE" id="PS50850">
    <property type="entry name" value="MFS"/>
    <property type="match status" value="1"/>
</dbReference>
<evidence type="ECO:0000256" key="5">
    <source>
        <dbReference type="ARBA" id="ARBA00022989"/>
    </source>
</evidence>
<accession>A0AAN7SU47</accession>
<dbReference type="InterPro" id="IPR051788">
    <property type="entry name" value="MFS_Transporter"/>
</dbReference>
<evidence type="ECO:0000313" key="9">
    <source>
        <dbReference type="EMBL" id="KAK5081602.1"/>
    </source>
</evidence>
<proteinExistence type="inferred from homology"/>
<evidence type="ECO:0000256" key="3">
    <source>
        <dbReference type="ARBA" id="ARBA00022448"/>
    </source>
</evidence>
<feature type="domain" description="Major facilitator superfamily (MFS) profile" evidence="8">
    <location>
        <begin position="62"/>
        <end position="441"/>
    </location>
</feature>
<keyword evidence="5 7" id="KW-1133">Transmembrane helix</keyword>
<feature type="transmembrane region" description="Helical" evidence="7">
    <location>
        <begin position="98"/>
        <end position="116"/>
    </location>
</feature>
<feature type="transmembrane region" description="Helical" evidence="7">
    <location>
        <begin position="186"/>
        <end position="208"/>
    </location>
</feature>
<dbReference type="Gene3D" id="1.20.1250.20">
    <property type="entry name" value="MFS general substrate transporter like domains"/>
    <property type="match status" value="2"/>
</dbReference>
<dbReference type="PANTHER" id="PTHR23514:SF3">
    <property type="entry name" value="BYPASS OF STOP CODON PROTEIN 6"/>
    <property type="match status" value="1"/>
</dbReference>
<feature type="transmembrane region" description="Helical" evidence="7">
    <location>
        <begin position="388"/>
        <end position="410"/>
    </location>
</feature>
<keyword evidence="10" id="KW-1185">Reference proteome</keyword>
<feature type="transmembrane region" description="Helical" evidence="7">
    <location>
        <begin position="263"/>
        <end position="281"/>
    </location>
</feature>
<reference evidence="9 10" key="1">
    <citation type="submission" date="2023-08" db="EMBL/GenBank/DDBJ databases">
        <title>Black Yeasts Isolated from many extreme environments.</title>
        <authorList>
            <person name="Coleine C."/>
            <person name="Stajich J.E."/>
            <person name="Selbmann L."/>
        </authorList>
    </citation>
    <scope>NUCLEOTIDE SEQUENCE [LARGE SCALE GENOMIC DNA]</scope>
    <source>
        <strain evidence="9 10">CCFEE 5910</strain>
    </source>
</reference>
<name>A0AAN7SU47_9EURO</name>
<dbReference type="SUPFAM" id="SSF103473">
    <property type="entry name" value="MFS general substrate transporter"/>
    <property type="match status" value="1"/>
</dbReference>
<dbReference type="Pfam" id="PF07690">
    <property type="entry name" value="MFS_1"/>
    <property type="match status" value="1"/>
</dbReference>
<organism evidence="9 10">
    <name type="scientific">Lithohypha guttulata</name>
    <dbReference type="NCBI Taxonomy" id="1690604"/>
    <lineage>
        <taxon>Eukaryota</taxon>
        <taxon>Fungi</taxon>
        <taxon>Dikarya</taxon>
        <taxon>Ascomycota</taxon>
        <taxon>Pezizomycotina</taxon>
        <taxon>Eurotiomycetes</taxon>
        <taxon>Chaetothyriomycetidae</taxon>
        <taxon>Chaetothyriales</taxon>
        <taxon>Trichomeriaceae</taxon>
        <taxon>Lithohypha</taxon>
    </lineage>
</organism>
<keyword evidence="3" id="KW-0813">Transport</keyword>
<keyword evidence="4 7" id="KW-0812">Transmembrane</keyword>
<dbReference type="InterPro" id="IPR020846">
    <property type="entry name" value="MFS_dom"/>
</dbReference>
<dbReference type="PANTHER" id="PTHR23514">
    <property type="entry name" value="BYPASS OF STOP CODON PROTEIN 6"/>
    <property type="match status" value="1"/>
</dbReference>
<dbReference type="InterPro" id="IPR036259">
    <property type="entry name" value="MFS_trans_sf"/>
</dbReference>
<dbReference type="FunFam" id="1.20.1250.20:FF:000286">
    <property type="entry name" value="MFS efflux transporter"/>
    <property type="match status" value="1"/>
</dbReference>
<dbReference type="AlphaFoldDB" id="A0AAN7SU47"/>
<evidence type="ECO:0000313" key="10">
    <source>
        <dbReference type="Proteomes" id="UP001309876"/>
    </source>
</evidence>
<evidence type="ECO:0000256" key="2">
    <source>
        <dbReference type="ARBA" id="ARBA00008335"/>
    </source>
</evidence>
<evidence type="ECO:0000256" key="4">
    <source>
        <dbReference type="ARBA" id="ARBA00022692"/>
    </source>
</evidence>
<evidence type="ECO:0000259" key="8">
    <source>
        <dbReference type="PROSITE" id="PS50850"/>
    </source>
</evidence>
<comment type="subcellular location">
    <subcellularLocation>
        <location evidence="1">Endomembrane system</location>
        <topology evidence="1">Multi-pass membrane protein</topology>
    </subcellularLocation>
</comment>
<protein>
    <recommendedName>
        <fullName evidence="8">Major facilitator superfamily (MFS) profile domain-containing protein</fullName>
    </recommendedName>
</protein>
<dbReference type="Proteomes" id="UP001309876">
    <property type="component" value="Unassembled WGS sequence"/>
</dbReference>
<dbReference type="EMBL" id="JAVRRJ010000009">
    <property type="protein sequence ID" value="KAK5081602.1"/>
    <property type="molecule type" value="Genomic_DNA"/>
</dbReference>
<comment type="caution">
    <text evidence="9">The sequence shown here is derived from an EMBL/GenBank/DDBJ whole genome shotgun (WGS) entry which is preliminary data.</text>
</comment>
<keyword evidence="6 7" id="KW-0472">Membrane</keyword>
<feature type="transmembrane region" description="Helical" evidence="7">
    <location>
        <begin position="422"/>
        <end position="440"/>
    </location>
</feature>
<feature type="transmembrane region" description="Helical" evidence="7">
    <location>
        <begin position="325"/>
        <end position="345"/>
    </location>
</feature>